<keyword evidence="2" id="KW-0732">Signal</keyword>
<proteinExistence type="predicted"/>
<sequence length="159" mass="17673">MSKKHILIFMALLFLAAQPISNVLANFYSYEKTTAAKMPEPDYTVTQTGEQPATKAGLVTEKITSQPAPTSQQQKEANPSQGATSPKTVAPVAPAQVSQPAAKPPQVQHHMEWQMDQAASGHGGSYYSGYRQMGSPYKTDYEWYQYHRESEEMGNRQYP</sequence>
<gene>
    <name evidence="3" type="ORF">B0537_11420</name>
</gene>
<evidence type="ECO:0000313" key="4">
    <source>
        <dbReference type="Proteomes" id="UP000189464"/>
    </source>
</evidence>
<evidence type="ECO:0000256" key="2">
    <source>
        <dbReference type="SAM" id="SignalP"/>
    </source>
</evidence>
<dbReference type="RefSeq" id="WP_013810289.1">
    <property type="nucleotide sequence ID" value="NZ_CP019698.1"/>
</dbReference>
<dbReference type="Proteomes" id="UP000189464">
    <property type="component" value="Chromosome"/>
</dbReference>
<feature type="compositionally biased region" description="Low complexity" evidence="1">
    <location>
        <begin position="89"/>
        <end position="108"/>
    </location>
</feature>
<dbReference type="AlphaFoldDB" id="A0A1S6IXX9"/>
<accession>A0A1S6IXX9</accession>
<dbReference type="KEGG" id="dfg:B0537_11420"/>
<feature type="region of interest" description="Disordered" evidence="1">
    <location>
        <begin position="42"/>
        <end position="109"/>
    </location>
</feature>
<feature type="compositionally biased region" description="Polar residues" evidence="1">
    <location>
        <begin position="62"/>
        <end position="87"/>
    </location>
</feature>
<evidence type="ECO:0000313" key="3">
    <source>
        <dbReference type="EMBL" id="AQS59633.1"/>
    </source>
</evidence>
<reference evidence="3 4" key="1">
    <citation type="journal article" date="2016" name="Int. J. Syst. Evol. Microbiol.">
        <title>Desulfotomaculum ferrireducens sp. nov., a moderately thermophilic sulfate-reducing and dissimilatory Fe(III)-reducing bacterium isolated from compost.</title>
        <authorList>
            <person name="Yang G."/>
            <person name="Guo J."/>
            <person name="Zhuang L."/>
            <person name="Yuan Y."/>
            <person name="Zhou S."/>
        </authorList>
    </citation>
    <scope>NUCLEOTIDE SEQUENCE [LARGE SCALE GENOMIC DNA]</scope>
    <source>
        <strain evidence="3 4">GSS09</strain>
    </source>
</reference>
<feature type="signal peptide" evidence="2">
    <location>
        <begin position="1"/>
        <end position="25"/>
    </location>
</feature>
<dbReference type="EMBL" id="CP019698">
    <property type="protein sequence ID" value="AQS59633.1"/>
    <property type="molecule type" value="Genomic_DNA"/>
</dbReference>
<keyword evidence="4" id="KW-1185">Reference proteome</keyword>
<name>A0A1S6IXX9_9FIRM</name>
<organism evidence="3 4">
    <name type="scientific">Desulforamulus ferrireducens</name>
    <dbReference type="NCBI Taxonomy" id="1833852"/>
    <lineage>
        <taxon>Bacteria</taxon>
        <taxon>Bacillati</taxon>
        <taxon>Bacillota</taxon>
        <taxon>Clostridia</taxon>
        <taxon>Eubacteriales</taxon>
        <taxon>Peptococcaceae</taxon>
        <taxon>Desulforamulus</taxon>
    </lineage>
</organism>
<feature type="chain" id="PRO_5010516774" evidence="2">
    <location>
        <begin position="26"/>
        <end position="159"/>
    </location>
</feature>
<protein>
    <submittedName>
        <fullName evidence="3">Uncharacterized protein</fullName>
    </submittedName>
</protein>
<evidence type="ECO:0000256" key="1">
    <source>
        <dbReference type="SAM" id="MobiDB-lite"/>
    </source>
</evidence>
<dbReference type="OrthoDB" id="9910434at2"/>